<name>A0A7L9U674_9BURK</name>
<dbReference type="EMBL" id="CP062941">
    <property type="protein sequence ID" value="QOL50553.1"/>
    <property type="molecule type" value="Genomic_DNA"/>
</dbReference>
<gene>
    <name evidence="1" type="ORF">LPB04_04360</name>
</gene>
<keyword evidence="2" id="KW-1185">Reference proteome</keyword>
<evidence type="ECO:0000313" key="1">
    <source>
        <dbReference type="EMBL" id="QOL50553.1"/>
    </source>
</evidence>
<protein>
    <submittedName>
        <fullName evidence="1">Uncharacterized protein</fullName>
    </submittedName>
</protein>
<dbReference type="RefSeq" id="WP_193687542.1">
    <property type="nucleotide sequence ID" value="NZ_CP062941.1"/>
</dbReference>
<accession>A0A7L9U674</accession>
<dbReference type="AlphaFoldDB" id="A0A7L9U674"/>
<evidence type="ECO:0000313" key="2">
    <source>
        <dbReference type="Proteomes" id="UP000593875"/>
    </source>
</evidence>
<sequence length="111" mass="13167">MGRRQRFIRSRKIAQYVETAHAPLNQVQDEVAARLGMHAQEHSLRWSKRALEYMFGAIETEKLDDLTREQVMDALEKVITQVRSEQRNETEISNAVLVRTFRRWPCPRPWC</sequence>
<reference evidence="1 2" key="1">
    <citation type="submission" date="2020-10" db="EMBL/GenBank/DDBJ databases">
        <title>Genome sequencing of Massilia sp. LPB0304.</title>
        <authorList>
            <person name="Kim J."/>
        </authorList>
    </citation>
    <scope>NUCLEOTIDE SEQUENCE [LARGE SCALE GENOMIC DNA]</scope>
    <source>
        <strain evidence="1 2">LPB0304</strain>
    </source>
</reference>
<organism evidence="1 2">
    <name type="scientific">Massilia litorea</name>
    <dbReference type="NCBI Taxonomy" id="2769491"/>
    <lineage>
        <taxon>Bacteria</taxon>
        <taxon>Pseudomonadati</taxon>
        <taxon>Pseudomonadota</taxon>
        <taxon>Betaproteobacteria</taxon>
        <taxon>Burkholderiales</taxon>
        <taxon>Oxalobacteraceae</taxon>
        <taxon>Telluria group</taxon>
        <taxon>Massilia</taxon>
    </lineage>
</organism>
<proteinExistence type="predicted"/>
<dbReference type="Proteomes" id="UP000593875">
    <property type="component" value="Chromosome"/>
</dbReference>
<dbReference type="KEGG" id="mlir:LPB04_04360"/>